<proteinExistence type="predicted"/>
<dbReference type="Gene3D" id="3.40.50.150">
    <property type="entry name" value="Vaccinia Virus protein VP39"/>
    <property type="match status" value="1"/>
</dbReference>
<reference evidence="1 2" key="1">
    <citation type="submission" date="2024-06" db="EMBL/GenBank/DDBJ databases">
        <title>Sorghum-associated microbial communities from plants grown in Nebraska, USA.</title>
        <authorList>
            <person name="Schachtman D."/>
        </authorList>
    </citation>
    <scope>NUCLEOTIDE SEQUENCE [LARGE SCALE GENOMIC DNA]</scope>
    <source>
        <strain evidence="1 2">1757</strain>
    </source>
</reference>
<organism evidence="1 2">
    <name type="scientific">Rhodanobacter soli</name>
    <dbReference type="NCBI Taxonomy" id="590609"/>
    <lineage>
        <taxon>Bacteria</taxon>
        <taxon>Pseudomonadati</taxon>
        <taxon>Pseudomonadota</taxon>
        <taxon>Gammaproteobacteria</taxon>
        <taxon>Lysobacterales</taxon>
        <taxon>Rhodanobacteraceae</taxon>
        <taxon>Rhodanobacter</taxon>
    </lineage>
</organism>
<dbReference type="EMBL" id="JBEPSD010000003">
    <property type="protein sequence ID" value="MET4570480.1"/>
    <property type="molecule type" value="Genomic_DNA"/>
</dbReference>
<gene>
    <name evidence="1" type="ORF">ABIE04_002859</name>
</gene>
<dbReference type="SUPFAM" id="SSF53335">
    <property type="entry name" value="S-adenosyl-L-methionine-dependent methyltransferases"/>
    <property type="match status" value="1"/>
</dbReference>
<dbReference type="Proteomes" id="UP001549251">
    <property type="component" value="Unassembled WGS sequence"/>
</dbReference>
<dbReference type="GO" id="GO:0032259">
    <property type="term" value="P:methylation"/>
    <property type="evidence" value="ECO:0007669"/>
    <property type="project" value="UniProtKB-KW"/>
</dbReference>
<dbReference type="Pfam" id="PF13489">
    <property type="entry name" value="Methyltransf_23"/>
    <property type="match status" value="1"/>
</dbReference>
<dbReference type="InterPro" id="IPR029063">
    <property type="entry name" value="SAM-dependent_MTases_sf"/>
</dbReference>
<dbReference type="GO" id="GO:0008168">
    <property type="term" value="F:methyltransferase activity"/>
    <property type="evidence" value="ECO:0007669"/>
    <property type="project" value="UniProtKB-KW"/>
</dbReference>
<accession>A0ABV2PZL1</accession>
<dbReference type="CDD" id="cd02440">
    <property type="entry name" value="AdoMet_MTases"/>
    <property type="match status" value="1"/>
</dbReference>
<dbReference type="RefSeq" id="WP_354551551.1">
    <property type="nucleotide sequence ID" value="NZ_JBEPSD010000003.1"/>
</dbReference>
<evidence type="ECO:0000313" key="2">
    <source>
        <dbReference type="Proteomes" id="UP001549251"/>
    </source>
</evidence>
<evidence type="ECO:0000313" key="1">
    <source>
        <dbReference type="EMBL" id="MET4570480.1"/>
    </source>
</evidence>
<name>A0ABV2PZL1_9GAMM</name>
<protein>
    <submittedName>
        <fullName evidence="1">SAM-dependent methyltransferase</fullName>
    </submittedName>
</protein>
<keyword evidence="2" id="KW-1185">Reference proteome</keyword>
<sequence length="250" mass="28446">MSNEYESITQWFAQKIEPVHPVGEVLERYHAQHPRAIFLKTLPADATMLDVGAGDGGLEVFRHWPAPKRLDIKLFAYSLEKGASFDKYDGYELGDWDQRLPELGGKKFDAIYSSHFIEHIKDRGAYVNWCASRLEPGGQVYIEWPAHDSQFCPTIQELSKVGFASITANFRDDRTHKDLPSRADMLHHLESAGLIVDAQAIIRMPVFENDLLAHYRETGDVVSLQFAYWLRTGWCQFVTAHAPEAALPEK</sequence>
<keyword evidence="1" id="KW-0489">Methyltransferase</keyword>
<keyword evidence="1" id="KW-0808">Transferase</keyword>
<comment type="caution">
    <text evidence="1">The sequence shown here is derived from an EMBL/GenBank/DDBJ whole genome shotgun (WGS) entry which is preliminary data.</text>
</comment>